<gene>
    <name evidence="1" type="ORF">FIESC28_03479</name>
</gene>
<dbReference type="GeneID" id="41992924"/>
<dbReference type="Gene3D" id="3.30.9.10">
    <property type="entry name" value="D-Amino Acid Oxidase, subunit A, domain 2"/>
    <property type="match status" value="1"/>
</dbReference>
<organism evidence="1 2">
    <name type="scientific">Fusarium coffeatum</name>
    <dbReference type="NCBI Taxonomy" id="231269"/>
    <lineage>
        <taxon>Eukaryota</taxon>
        <taxon>Fungi</taxon>
        <taxon>Dikarya</taxon>
        <taxon>Ascomycota</taxon>
        <taxon>Pezizomycotina</taxon>
        <taxon>Sordariomycetes</taxon>
        <taxon>Hypocreomycetidae</taxon>
        <taxon>Hypocreales</taxon>
        <taxon>Nectriaceae</taxon>
        <taxon>Fusarium</taxon>
        <taxon>Fusarium incarnatum-equiseti species complex</taxon>
    </lineage>
</organism>
<dbReference type="AlphaFoldDB" id="A0A366S2Z2"/>
<name>A0A366S2Z2_9HYPO</name>
<comment type="caution">
    <text evidence="1">The sequence shown here is derived from an EMBL/GenBank/DDBJ whole genome shotgun (WGS) entry which is preliminary data.</text>
</comment>
<reference evidence="1 2" key="1">
    <citation type="submission" date="2018-06" db="EMBL/GenBank/DDBJ databases">
        <title>Fusarium incarnatum-equiseti species complex species 28.</title>
        <authorList>
            <person name="Gardiner D.M."/>
        </authorList>
    </citation>
    <scope>NUCLEOTIDE SEQUENCE [LARGE SCALE GENOMIC DNA]</scope>
    <source>
        <strain evidence="1 2">FIESC_28</strain>
    </source>
</reference>
<dbReference type="OrthoDB" id="424974at2759"/>
<dbReference type="Proteomes" id="UP000253153">
    <property type="component" value="Unassembled WGS sequence"/>
</dbReference>
<evidence type="ECO:0000313" key="1">
    <source>
        <dbReference type="EMBL" id="RBR23683.1"/>
    </source>
</evidence>
<proteinExistence type="predicted"/>
<keyword evidence="2" id="KW-1185">Reference proteome</keyword>
<evidence type="ECO:0008006" key="3">
    <source>
        <dbReference type="Google" id="ProtNLM"/>
    </source>
</evidence>
<dbReference type="EMBL" id="QKXC01000071">
    <property type="protein sequence ID" value="RBR23683.1"/>
    <property type="molecule type" value="Genomic_DNA"/>
</dbReference>
<accession>A0A366S2Z2</accession>
<dbReference type="RefSeq" id="XP_031018274.1">
    <property type="nucleotide sequence ID" value="XM_031157628.1"/>
</dbReference>
<evidence type="ECO:0000313" key="2">
    <source>
        <dbReference type="Proteomes" id="UP000253153"/>
    </source>
</evidence>
<sequence>MQDLTELFFPFEFAPDVNKRSRLFYGFLALPWGPPNVVRIAVDAATHTIKDPSQRHPNVLSPQDIQDTQDFVRDHVVGVDHTVPASTRRLTLLDNMFVLDFLPEKYLNGGADKSIAIFTAGRAMKFVPTLGKALSEMVLKGDSEYRLKEFSVARPAPAGKEIIQENCEPGKETNSKVAAMSLFDTGCEQAKCSSYGKRELVQEA</sequence>
<protein>
    <recommendedName>
        <fullName evidence="3">FAD dependent oxidoreductase domain-containing protein</fullName>
    </recommendedName>
</protein>